<protein>
    <submittedName>
        <fullName evidence="2">Uncharacterized protein</fullName>
    </submittedName>
</protein>
<feature type="compositionally biased region" description="Gly residues" evidence="1">
    <location>
        <begin position="430"/>
        <end position="440"/>
    </location>
</feature>
<feature type="region of interest" description="Disordered" evidence="1">
    <location>
        <begin position="253"/>
        <end position="273"/>
    </location>
</feature>
<feature type="compositionally biased region" description="Basic residues" evidence="1">
    <location>
        <begin position="612"/>
        <end position="625"/>
    </location>
</feature>
<keyword evidence="3" id="KW-1185">Reference proteome</keyword>
<organism evidence="2 3">
    <name type="scientific">Temnothorax longispinosus</name>
    <dbReference type="NCBI Taxonomy" id="300112"/>
    <lineage>
        <taxon>Eukaryota</taxon>
        <taxon>Metazoa</taxon>
        <taxon>Ecdysozoa</taxon>
        <taxon>Arthropoda</taxon>
        <taxon>Hexapoda</taxon>
        <taxon>Insecta</taxon>
        <taxon>Pterygota</taxon>
        <taxon>Neoptera</taxon>
        <taxon>Endopterygota</taxon>
        <taxon>Hymenoptera</taxon>
        <taxon>Apocrita</taxon>
        <taxon>Aculeata</taxon>
        <taxon>Formicoidea</taxon>
        <taxon>Formicidae</taxon>
        <taxon>Myrmicinae</taxon>
        <taxon>Temnothorax</taxon>
    </lineage>
</organism>
<feature type="region of interest" description="Disordered" evidence="1">
    <location>
        <begin position="418"/>
        <end position="444"/>
    </location>
</feature>
<dbReference type="EMBL" id="QBLH01001792">
    <property type="protein sequence ID" value="TGZ51113.1"/>
    <property type="molecule type" value="Genomic_DNA"/>
</dbReference>
<reference evidence="2 3" key="1">
    <citation type="journal article" date="2019" name="Philos. Trans. R. Soc. Lond., B, Biol. Sci.">
        <title>Ant behaviour and brain gene expression of defending hosts depend on the ecological success of the intruding social parasite.</title>
        <authorList>
            <person name="Kaur R."/>
            <person name="Stoldt M."/>
            <person name="Jongepier E."/>
            <person name="Feldmeyer B."/>
            <person name="Menzel F."/>
            <person name="Bornberg-Bauer E."/>
            <person name="Foitzik S."/>
        </authorList>
    </citation>
    <scope>NUCLEOTIDE SEQUENCE [LARGE SCALE GENOMIC DNA]</scope>
    <source>
        <tissue evidence="2">Whole body</tissue>
    </source>
</reference>
<evidence type="ECO:0000313" key="2">
    <source>
        <dbReference type="EMBL" id="TGZ51113.1"/>
    </source>
</evidence>
<dbReference type="AlphaFoldDB" id="A0A4S2KMY4"/>
<evidence type="ECO:0000313" key="3">
    <source>
        <dbReference type="Proteomes" id="UP000310200"/>
    </source>
</evidence>
<gene>
    <name evidence="2" type="ORF">DBV15_11453</name>
</gene>
<feature type="compositionally biased region" description="Basic and acidic residues" evidence="1">
    <location>
        <begin position="418"/>
        <end position="427"/>
    </location>
</feature>
<accession>A0A4S2KMY4</accession>
<comment type="caution">
    <text evidence="2">The sequence shown here is derived from an EMBL/GenBank/DDBJ whole genome shotgun (WGS) entry which is preliminary data.</text>
</comment>
<evidence type="ECO:0000256" key="1">
    <source>
        <dbReference type="SAM" id="MobiDB-lite"/>
    </source>
</evidence>
<sequence length="684" mass="76219">MRAKHRGFDLNAHGVHSVHRSMRMYTFRGFEKWRDQRFNRRRQLRFDAREFLKQRRRNGRSRLVLKTGLSTDAPKTILNSRKSCAREGTPSPANSPVPSLARPLRECRKTQQETEHFVFDLCSTKTGGGWNRRRAPHLIFHIEDSMDFLPYLQSSRKDYLRISIRPLLLRHSVRFTDGPYKIKNANTNTPLFGVYGYTDLQAAVTSLQFRTESRLCLPVYAHVSHDFTPHPGETRESLSGKIGETIDRKKMSITTNPNRRSGTGNQGKEEGNMIPRTKSVSSLVLSGIPQGSAVIIPYDHGGCMAIKLLARRSTLGIVTNPIYAIRTKASLTTSLMCAQLNCQLCFEMASSLSLTRRCCCALRVQLISTIRAPGAGVVRVGGYADRPRSEKGGGDGVSRGLEAARYIPDGKREVRWSTEVANERQDSKSGLGGQGGGGGVDVLPASPHPRGALLSFLMTGSLSLVNLTPVSRDSVLASTLRPHPAIRGPNIVLRNSIQLTRTPIRKTFFKNRKQRYNRAINTTTLTTQPLLRVGSYVPCKHAFYRVWSEYSGTGRYVVVANEPPLAQRGAERRGANGPPTMSQSLNSLEGCCGAPMLRAPSQPETSNSPRLSARKGERRTRKRGKGERVVVGGMECSYRLYLREYTITAPSRRARGKRRSTRYPHTAATEFIIREGARTGRARA</sequence>
<dbReference type="Proteomes" id="UP000310200">
    <property type="component" value="Unassembled WGS sequence"/>
</dbReference>
<feature type="region of interest" description="Disordered" evidence="1">
    <location>
        <begin position="597"/>
        <end position="627"/>
    </location>
</feature>
<name>A0A4S2KMY4_9HYME</name>
<proteinExistence type="predicted"/>
<feature type="compositionally biased region" description="Polar residues" evidence="1">
    <location>
        <begin position="253"/>
        <end position="263"/>
    </location>
</feature>